<feature type="transmembrane region" description="Helical" evidence="1">
    <location>
        <begin position="44"/>
        <end position="61"/>
    </location>
</feature>
<evidence type="ECO:0000256" key="1">
    <source>
        <dbReference type="SAM" id="Phobius"/>
    </source>
</evidence>
<dbReference type="Proteomes" id="UP001500280">
    <property type="component" value="Unassembled WGS sequence"/>
</dbReference>
<keyword evidence="1" id="KW-0812">Transmembrane</keyword>
<protein>
    <submittedName>
        <fullName evidence="2">Uncharacterized protein</fullName>
    </submittedName>
</protein>
<accession>A0ABP4TTD3</accession>
<reference evidence="3" key="1">
    <citation type="journal article" date="2019" name="Int. J. Syst. Evol. Microbiol.">
        <title>The Global Catalogue of Microorganisms (GCM) 10K type strain sequencing project: providing services to taxonomists for standard genome sequencing and annotation.</title>
        <authorList>
            <consortium name="The Broad Institute Genomics Platform"/>
            <consortium name="The Broad Institute Genome Sequencing Center for Infectious Disease"/>
            <person name="Wu L."/>
            <person name="Ma J."/>
        </authorList>
    </citation>
    <scope>NUCLEOTIDE SEQUENCE [LARGE SCALE GENOMIC DNA]</scope>
    <source>
        <strain evidence="3">JCM 14307</strain>
    </source>
</reference>
<evidence type="ECO:0000313" key="3">
    <source>
        <dbReference type="Proteomes" id="UP001500280"/>
    </source>
</evidence>
<keyword evidence="1" id="KW-1133">Transmembrane helix</keyword>
<keyword evidence="3" id="KW-1185">Reference proteome</keyword>
<dbReference type="EMBL" id="BAAANF010000016">
    <property type="protein sequence ID" value="GAA1693425.1"/>
    <property type="molecule type" value="Genomic_DNA"/>
</dbReference>
<evidence type="ECO:0000313" key="2">
    <source>
        <dbReference type="EMBL" id="GAA1693425.1"/>
    </source>
</evidence>
<dbReference type="RefSeq" id="WP_344154872.1">
    <property type="nucleotide sequence ID" value="NZ_BAAANF010000016.1"/>
</dbReference>
<sequence length="343" mass="37029">MRKIFGMQELFTICWLLLLAVTGLGLVMMPSSVGADWPGWTSLIVLVALTCLPAAWLLLLVSAGAATVARWIALAAVGAVLLRLIWSVYDAGPAVVIAVLPVMLLVVLIAVVLVYSRPRSLSRELKELAERNGWQVVDSRGLQLPTLPLPVGRAWTARDAVQAPTGVAFEVQWLQWHGVLARRRRLSVFVTTLDAALPTLEVRPGGLTRSDIVLESAEFNRSFDVLGENPRYLMSVLHPRTMQALLDTRPIGLALSGTALVLYDDAPLTAESLPRGLSGLDRIKVPRHVLEDWGSYPGQPAPGLRFADPGFEVSYGGALLRMTGLAATLLGLTYVSCLAAVSL</sequence>
<comment type="caution">
    <text evidence="2">The sequence shown here is derived from an EMBL/GenBank/DDBJ whole genome shotgun (WGS) entry which is preliminary data.</text>
</comment>
<keyword evidence="1" id="KW-0472">Membrane</keyword>
<name>A0ABP4TTD3_9ACTN</name>
<feature type="transmembrane region" description="Helical" evidence="1">
    <location>
        <begin position="95"/>
        <end position="116"/>
    </location>
</feature>
<feature type="transmembrane region" description="Helical" evidence="1">
    <location>
        <begin position="68"/>
        <end position="89"/>
    </location>
</feature>
<gene>
    <name evidence="2" type="ORF">GCM10009745_43670</name>
</gene>
<proteinExistence type="predicted"/>
<organism evidence="2 3">
    <name type="scientific">Kribbella yunnanensis</name>
    <dbReference type="NCBI Taxonomy" id="190194"/>
    <lineage>
        <taxon>Bacteria</taxon>
        <taxon>Bacillati</taxon>
        <taxon>Actinomycetota</taxon>
        <taxon>Actinomycetes</taxon>
        <taxon>Propionibacteriales</taxon>
        <taxon>Kribbellaceae</taxon>
        <taxon>Kribbella</taxon>
    </lineage>
</organism>